<comment type="caution">
    <text evidence="1">The sequence shown here is derived from an EMBL/GenBank/DDBJ whole genome shotgun (WGS) entry which is preliminary data.</text>
</comment>
<dbReference type="AlphaFoldDB" id="A0A4S4KNU4"/>
<protein>
    <submittedName>
        <fullName evidence="1">Uncharacterized protein</fullName>
    </submittedName>
</protein>
<dbReference type="Proteomes" id="UP000309038">
    <property type="component" value="Unassembled WGS sequence"/>
</dbReference>
<gene>
    <name evidence="1" type="ORF">EW026_g2594</name>
</gene>
<evidence type="ECO:0000313" key="2">
    <source>
        <dbReference type="Proteomes" id="UP000309038"/>
    </source>
</evidence>
<dbReference type="Gene3D" id="3.90.1140.10">
    <property type="entry name" value="Cyclic phosphodiesterase"/>
    <property type="match status" value="1"/>
</dbReference>
<organism evidence="1 2">
    <name type="scientific">Hermanssonia centrifuga</name>
    <dbReference type="NCBI Taxonomy" id="98765"/>
    <lineage>
        <taxon>Eukaryota</taxon>
        <taxon>Fungi</taxon>
        <taxon>Dikarya</taxon>
        <taxon>Basidiomycota</taxon>
        <taxon>Agaricomycotina</taxon>
        <taxon>Agaricomycetes</taxon>
        <taxon>Polyporales</taxon>
        <taxon>Meruliaceae</taxon>
        <taxon>Hermanssonia</taxon>
    </lineage>
</organism>
<keyword evidence="2" id="KW-1185">Reference proteome</keyword>
<name>A0A4S4KNU4_9APHY</name>
<evidence type="ECO:0000313" key="1">
    <source>
        <dbReference type="EMBL" id="THG99840.1"/>
    </source>
</evidence>
<dbReference type="EMBL" id="SGPJ01000067">
    <property type="protein sequence ID" value="THG99840.1"/>
    <property type="molecule type" value="Genomic_DNA"/>
</dbReference>
<proteinExistence type="predicted"/>
<sequence length="203" mass="22685">MNVGLWLVPPADIAARLGQFMSLKPGILKSASSFPHFPPHINLATVPTDSEGVNEELYSLIPRDHSAIPVTFKAVKIGGDMFPSLHVEIHDTGSLRVLRSIIANKLSEKSDEDPPRLALFYLHDDEPEERTKFMEELIHANRIVERGPDGVALDCTKPLAQDITDDDLVSGFVGGEIWIVRYDVTTPYDWRIMKDMVIKLIAE</sequence>
<reference evidence="1 2" key="1">
    <citation type="submission" date="2019-02" db="EMBL/GenBank/DDBJ databases">
        <title>Genome sequencing of the rare red list fungi Phlebia centrifuga.</title>
        <authorList>
            <person name="Buettner E."/>
            <person name="Kellner H."/>
        </authorList>
    </citation>
    <scope>NUCLEOTIDE SEQUENCE [LARGE SCALE GENOMIC DNA]</scope>
    <source>
        <strain evidence="1 2">DSM 108282</strain>
    </source>
</reference>
<dbReference type="SUPFAM" id="SSF55144">
    <property type="entry name" value="LigT-like"/>
    <property type="match status" value="1"/>
</dbReference>
<dbReference type="InterPro" id="IPR009097">
    <property type="entry name" value="Cyclic_Pdiesterase"/>
</dbReference>
<accession>A0A4S4KNU4</accession>